<dbReference type="EMBL" id="JARJCW010000044">
    <property type="protein sequence ID" value="KAJ7205307.1"/>
    <property type="molecule type" value="Genomic_DNA"/>
</dbReference>
<evidence type="ECO:0000313" key="3">
    <source>
        <dbReference type="EMBL" id="KAJ7205307.1"/>
    </source>
</evidence>
<evidence type="ECO:0000256" key="1">
    <source>
        <dbReference type="SAM" id="MobiDB-lite"/>
    </source>
</evidence>
<protein>
    <submittedName>
        <fullName evidence="2">Uncharacterized protein</fullName>
    </submittedName>
</protein>
<evidence type="ECO:0000313" key="2">
    <source>
        <dbReference type="EMBL" id="KAJ7194613.1"/>
    </source>
</evidence>
<feature type="compositionally biased region" description="Basic and acidic residues" evidence="1">
    <location>
        <begin position="1"/>
        <end position="21"/>
    </location>
</feature>
<keyword evidence="4" id="KW-1185">Reference proteome</keyword>
<feature type="non-terminal residue" evidence="2">
    <location>
        <position position="69"/>
    </location>
</feature>
<sequence length="69" mass="7231">LAGDKTLQKEREDSGSEEKDAVPNVEVDASTLTALSPEAISKQASQGCYVALTICRTIGRVAHGKSTVV</sequence>
<comment type="caution">
    <text evidence="2">The sequence shown here is derived from an EMBL/GenBank/DDBJ whole genome shotgun (WGS) entry which is preliminary data.</text>
</comment>
<feature type="region of interest" description="Disordered" evidence="1">
    <location>
        <begin position="1"/>
        <end position="25"/>
    </location>
</feature>
<reference evidence="2" key="1">
    <citation type="submission" date="2023-03" db="EMBL/GenBank/DDBJ databases">
        <title>Massive genome expansion in bonnet fungi (Mycena s.s.) driven by repeated elements and novel gene families across ecological guilds.</title>
        <authorList>
            <consortium name="Lawrence Berkeley National Laboratory"/>
            <person name="Harder C.B."/>
            <person name="Miyauchi S."/>
            <person name="Viragh M."/>
            <person name="Kuo A."/>
            <person name="Thoen E."/>
            <person name="Andreopoulos B."/>
            <person name="Lu D."/>
            <person name="Skrede I."/>
            <person name="Drula E."/>
            <person name="Henrissat B."/>
            <person name="Morin E."/>
            <person name="Kohler A."/>
            <person name="Barry K."/>
            <person name="LaButti K."/>
            <person name="Morin E."/>
            <person name="Salamov A."/>
            <person name="Lipzen A."/>
            <person name="Mereny Z."/>
            <person name="Hegedus B."/>
            <person name="Baldrian P."/>
            <person name="Stursova M."/>
            <person name="Weitz H."/>
            <person name="Taylor A."/>
            <person name="Grigoriev I.V."/>
            <person name="Nagy L.G."/>
            <person name="Martin F."/>
            <person name="Kauserud H."/>
        </authorList>
    </citation>
    <scope>NUCLEOTIDE SEQUENCE</scope>
    <source>
        <strain evidence="2">9144</strain>
    </source>
</reference>
<evidence type="ECO:0000313" key="4">
    <source>
        <dbReference type="Proteomes" id="UP001219525"/>
    </source>
</evidence>
<dbReference type="Proteomes" id="UP001219525">
    <property type="component" value="Unassembled WGS sequence"/>
</dbReference>
<gene>
    <name evidence="3" type="ORF">GGX14DRAFT_319592</name>
    <name evidence="2" type="ORF">GGX14DRAFT_322067</name>
</gene>
<name>A0AAD6UUG4_9AGAR</name>
<organism evidence="2 4">
    <name type="scientific">Mycena pura</name>
    <dbReference type="NCBI Taxonomy" id="153505"/>
    <lineage>
        <taxon>Eukaryota</taxon>
        <taxon>Fungi</taxon>
        <taxon>Dikarya</taxon>
        <taxon>Basidiomycota</taxon>
        <taxon>Agaricomycotina</taxon>
        <taxon>Agaricomycetes</taxon>
        <taxon>Agaricomycetidae</taxon>
        <taxon>Agaricales</taxon>
        <taxon>Marasmiineae</taxon>
        <taxon>Mycenaceae</taxon>
        <taxon>Mycena</taxon>
    </lineage>
</organism>
<dbReference type="EMBL" id="JARJCW010000097">
    <property type="protein sequence ID" value="KAJ7194613.1"/>
    <property type="molecule type" value="Genomic_DNA"/>
</dbReference>
<proteinExistence type="predicted"/>
<feature type="non-terminal residue" evidence="2">
    <location>
        <position position="1"/>
    </location>
</feature>
<dbReference type="AlphaFoldDB" id="A0AAD6UUG4"/>
<accession>A0AAD6UUG4</accession>